<organism evidence="4 5">
    <name type="scientific">Dictyostelium firmibasis</name>
    <dbReference type="NCBI Taxonomy" id="79012"/>
    <lineage>
        <taxon>Eukaryota</taxon>
        <taxon>Amoebozoa</taxon>
        <taxon>Evosea</taxon>
        <taxon>Eumycetozoa</taxon>
        <taxon>Dictyostelia</taxon>
        <taxon>Dictyosteliales</taxon>
        <taxon>Dictyosteliaceae</taxon>
        <taxon>Dictyostelium</taxon>
    </lineage>
</organism>
<dbReference type="EMBL" id="JAVFKY010000001">
    <property type="protein sequence ID" value="KAK5582122.1"/>
    <property type="molecule type" value="Genomic_DNA"/>
</dbReference>
<feature type="transmembrane region" description="Helical" evidence="1">
    <location>
        <begin position="1641"/>
        <end position="1663"/>
    </location>
</feature>
<evidence type="ECO:0000259" key="3">
    <source>
        <dbReference type="Pfam" id="PF06454"/>
    </source>
</evidence>
<dbReference type="InterPro" id="IPR009457">
    <property type="entry name" value="THH1/TOM1/TOM3_dom"/>
</dbReference>
<proteinExistence type="predicted"/>
<feature type="transmembrane region" description="Helical" evidence="1">
    <location>
        <begin position="1613"/>
        <end position="1635"/>
    </location>
</feature>
<keyword evidence="1" id="KW-0812">Transmembrane</keyword>
<protein>
    <recommendedName>
        <fullName evidence="3">THH1/TOM1/TOM3 domain-containing protein</fullName>
    </recommendedName>
</protein>
<feature type="transmembrane region" description="Helical" evidence="1">
    <location>
        <begin position="1400"/>
        <end position="1424"/>
    </location>
</feature>
<dbReference type="Proteomes" id="UP001344447">
    <property type="component" value="Unassembled WGS sequence"/>
</dbReference>
<reference evidence="4 5" key="1">
    <citation type="submission" date="2023-11" db="EMBL/GenBank/DDBJ databases">
        <title>Dfirmibasis_genome.</title>
        <authorList>
            <person name="Edelbroek B."/>
            <person name="Kjellin J."/>
            <person name="Jerlstrom-Hultqvist J."/>
            <person name="Soderbom F."/>
        </authorList>
    </citation>
    <scope>NUCLEOTIDE SEQUENCE [LARGE SCALE GENOMIC DNA]</scope>
    <source>
        <strain evidence="4 5">TNS-C-14</strain>
    </source>
</reference>
<feature type="chain" id="PRO_5042973852" description="THH1/TOM1/TOM3 domain-containing protein" evidence="2">
    <location>
        <begin position="25"/>
        <end position="1684"/>
    </location>
</feature>
<accession>A0AAN7TZM7</accession>
<keyword evidence="5" id="KW-1185">Reference proteome</keyword>
<dbReference type="GO" id="GO:0006935">
    <property type="term" value="P:chemotaxis"/>
    <property type="evidence" value="ECO:0007669"/>
    <property type="project" value="TreeGrafter"/>
</dbReference>
<feature type="transmembrane region" description="Helical" evidence="1">
    <location>
        <begin position="1516"/>
        <end position="1536"/>
    </location>
</feature>
<keyword evidence="1" id="KW-1133">Transmembrane helix</keyword>
<evidence type="ECO:0000313" key="5">
    <source>
        <dbReference type="Proteomes" id="UP001344447"/>
    </source>
</evidence>
<evidence type="ECO:0000313" key="4">
    <source>
        <dbReference type="EMBL" id="KAK5582122.1"/>
    </source>
</evidence>
<name>A0AAN7TZM7_9MYCE</name>
<keyword evidence="1" id="KW-0472">Membrane</keyword>
<feature type="transmembrane region" description="Helical" evidence="1">
    <location>
        <begin position="1436"/>
        <end position="1459"/>
    </location>
</feature>
<feature type="transmembrane region" description="Helical" evidence="1">
    <location>
        <begin position="1471"/>
        <end position="1495"/>
    </location>
</feature>
<dbReference type="PANTHER" id="PTHR32102">
    <property type="entry name" value="DUF1084 DOMAIN-CONTAINING PROTEIN-RELATED"/>
    <property type="match status" value="1"/>
</dbReference>
<dbReference type="PANTHER" id="PTHR32102:SF16">
    <property type="entry name" value="THH1_TOM1_TOM3 DOMAIN-CONTAINING PROTEIN"/>
    <property type="match status" value="1"/>
</dbReference>
<evidence type="ECO:0000256" key="1">
    <source>
        <dbReference type="SAM" id="Phobius"/>
    </source>
</evidence>
<dbReference type="Pfam" id="PF06454">
    <property type="entry name" value="THH1_TOM1-3_dom"/>
    <property type="match status" value="1"/>
</dbReference>
<gene>
    <name evidence="4" type="ORF">RB653_003705</name>
</gene>
<sequence length="1684" mass="188949">MGNKIKTILLLVLLIILNCFYVKCEFKIKSSTIKQKSAGVLDGVNINFGYIDVELDDDLYRYDPLGCPNFNCTSLVEDGDCTCDYTDMNECPKSFTNSKCINQCSEFATDSTTPMCGNNQWTTLTVGQEQHIFTSTNGETMYFRYKANPKICQGILAVSYPIVGYFKGGIGSSPIKQRRLPSVNLQTYNIINICPTDNQPFSSHLSWTTDTYYITIVPVSEGNVTFSLRIQSGEIPPTPTTPITACTKNLSTHECLTDGEPYRGYIDGPTYQYFTFQVTKPAYYILSAPRLEQDINIVISDDPKNIRPVFNHQPKWELAEESDDYVLIYFDQPTLLYIGLYCSYKTNYSFSMTSQGSYFSTKITSLPTNSGAYALTKSSRLILPDGSALSCPTWYLCSNLVNQYPLEDGNPLWPVPPYFLESPSYNSINYEDVFLANPIKPNSYQLSVILSLKTVSSLSTKIYYSIDVISKSSIEFLSTLFNSKGEPLRGITPIKQVELSTCNYTEFQSILSAIEKTQSILFSVTDLNSLNNWRYRLEALTIRDDWVGCSNQASSLLNTQIVSKNVTTTSCPYGLSNKDKSIDPCCNGSLSFFQCCIPKISPVSTIEFISTLDDKIEDQCSSFECTQSVLSEYYKSLSTSDDCTVPDYITRDLKLSVVETVRTCHVSNKIPCYNDNDCKNSTGTKCDLYSRYCIPKFENTDKIYINCVLRNLSPSALYAFAQISPTSINDSLVESIYNQHIQDDCVSESFIDSDILRNSMFYASPSVFPGRCYPPIICLDSSCVLQHDICFDQYYTDFQEFSYPQVETFTCTQYGFCQVPVCNGPTDFRDSCVQTCNSISSFCGHCSSENQTFCHALNDFTDKATCTSSSACLLPNGRYQLGVTKEQCENLGECSNDCGFECTGFKGCIIESSHNQTDCLTHTGSVWNTNYEICTFTTNSQVNCSSSSYTWVDCQSHSPDECFGTTCLVNPIPCQTKDSCINNGGTCSDQFFFSPKKTPYYPNGVGKCVRGHFAYRAGFSPSCNFDSENDSPMGCFPNKPIYQSKKQCEDDGSKWWSISMNKTECLSKMGCKTLETNSDSLPFNFRFNEMDEQLCTGCFRSNNQWTQMFSWTEGHWIPGVFIENLNWIENNTFKSFSHPMKTFNHRSFFDSLMNSVDTLTADLLRSETFCRMERTQSNLNSISCSCSGGSNCFTESIPLVGQTKPCFGQSSTFNFDYGEIIFQSESIKQGCPILLVSQYSKEIFTSTAPESLPSNFVSYQVPEKYGVLNDKDAIVGILIGDGIYIKSQFSTINKFTICSIIPENKRSTSKFPVYDFASLKSTNSDNSESNDDDSIFDGELYILDVETFNKTGNDGSFMICSNFSGFDPKSSVQTFFPIIRVDGEWNDVSKQVFDKTTRGLLFTLATLYLLVGLWAMFQLGVVIFNQIRLSKFNFQLVNGLTFIVTIFILMRSLYFYILPNGHLAGNPTGDYILVILPTFIYFTAFTVIIVLWYVIVFLVLKKNRSAESLSRRVSKMVLYINIIIYLLFIACCLVFTKTQSNPTNDCGSRIIIPAKSSIPQKAISITYAVIQALISIILGAAFVYLGSSLFFVMRNTRKALGESSINSSHHNRIFLLTLICSIGFILHCVFILVLVSGHSSIAFSFIGLIITEIVPALTILYCYDPFKKIQNSKSKSSEISMEPN</sequence>
<keyword evidence="2" id="KW-0732">Signal</keyword>
<feature type="signal peptide" evidence="2">
    <location>
        <begin position="1"/>
        <end position="24"/>
    </location>
</feature>
<evidence type="ECO:0000256" key="2">
    <source>
        <dbReference type="SAM" id="SignalP"/>
    </source>
</evidence>
<feature type="domain" description="THH1/TOM1/TOM3" evidence="3">
    <location>
        <begin position="1384"/>
        <end position="1662"/>
    </location>
</feature>
<feature type="transmembrane region" description="Helical" evidence="1">
    <location>
        <begin position="1565"/>
        <end position="1592"/>
    </location>
</feature>
<comment type="caution">
    <text evidence="4">The sequence shown here is derived from an EMBL/GenBank/DDBJ whole genome shotgun (WGS) entry which is preliminary data.</text>
</comment>